<reference evidence="1 2" key="1">
    <citation type="submission" date="2019-01" db="EMBL/GenBank/DDBJ databases">
        <authorList>
            <person name="Chen W.-M."/>
        </authorList>
    </citation>
    <scope>NUCLEOTIDE SEQUENCE [LARGE SCALE GENOMIC DNA]</scope>
    <source>
        <strain evidence="1 2">CCP-7</strain>
    </source>
</reference>
<evidence type="ECO:0000313" key="2">
    <source>
        <dbReference type="Proteomes" id="UP000282971"/>
    </source>
</evidence>
<dbReference type="Proteomes" id="UP000282971">
    <property type="component" value="Unassembled WGS sequence"/>
</dbReference>
<dbReference type="InterPro" id="IPR029063">
    <property type="entry name" value="SAM-dependent_MTases_sf"/>
</dbReference>
<proteinExistence type="predicted"/>
<dbReference type="Gene3D" id="3.40.50.150">
    <property type="entry name" value="Vaccinia Virus protein VP39"/>
    <property type="match status" value="1"/>
</dbReference>
<dbReference type="OrthoDB" id="7445868at2"/>
<evidence type="ECO:0000313" key="1">
    <source>
        <dbReference type="EMBL" id="RVT90210.1"/>
    </source>
</evidence>
<dbReference type="AlphaFoldDB" id="A0A437LXS4"/>
<comment type="caution">
    <text evidence="1">The sequence shown here is derived from an EMBL/GenBank/DDBJ whole genome shotgun (WGS) entry which is preliminary data.</text>
</comment>
<organism evidence="1 2">
    <name type="scientific">Sphingomonas crocodyli</name>
    <dbReference type="NCBI Taxonomy" id="1979270"/>
    <lineage>
        <taxon>Bacteria</taxon>
        <taxon>Pseudomonadati</taxon>
        <taxon>Pseudomonadota</taxon>
        <taxon>Alphaproteobacteria</taxon>
        <taxon>Sphingomonadales</taxon>
        <taxon>Sphingomonadaceae</taxon>
        <taxon>Sphingomonas</taxon>
    </lineage>
</organism>
<dbReference type="EMBL" id="SACN01000003">
    <property type="protein sequence ID" value="RVT90210.1"/>
    <property type="molecule type" value="Genomic_DNA"/>
</dbReference>
<accession>A0A437LXS4</accession>
<dbReference type="RefSeq" id="WP_127745460.1">
    <property type="nucleotide sequence ID" value="NZ_SACN01000003.1"/>
</dbReference>
<sequence length="223" mass="25405">MGLVANARKGLGFAHFLYMQRVKGFDVPDRPHFDPLSTEPFIDRLRSSKLYLEFGSGGSTVVAAQLGIETITVESDRWFGRAVQAKIHPATTNTMLFIDLGLTRDWSYPVFKRQTPARRARWDEYTEAPRRHISKLGGRFPDLILVDGRFRMACALVCAQEAHRLGQSTTICVDDYGDKDWYRPLEYSLGTPELVGRMAIFSVHPDRPAPTQDVIERAKRDFR</sequence>
<gene>
    <name evidence="1" type="ORF">EOD43_18100</name>
</gene>
<evidence type="ECO:0008006" key="3">
    <source>
        <dbReference type="Google" id="ProtNLM"/>
    </source>
</evidence>
<protein>
    <recommendedName>
        <fullName evidence="3">Class I SAM-dependent methyltransferase</fullName>
    </recommendedName>
</protein>
<keyword evidence="2" id="KW-1185">Reference proteome</keyword>
<name>A0A437LXS4_9SPHN</name>